<sequence length="79" mass="8848">MAVVCVFLFGSAYSEDKAILAVCGSYPLKKVEEWSSLTGKPVDFILNAMKQIDNENYKKLMDLYNKYAECTSGANDYFG</sequence>
<dbReference type="EMBL" id="CAJFCJ010000009">
    <property type="protein sequence ID" value="CAD5118596.1"/>
    <property type="molecule type" value="Genomic_DNA"/>
</dbReference>
<protein>
    <submittedName>
        <fullName evidence="1">DgyrCDS7282</fullName>
    </submittedName>
</protein>
<dbReference type="Proteomes" id="UP000549394">
    <property type="component" value="Unassembled WGS sequence"/>
</dbReference>
<reference evidence="1 2" key="1">
    <citation type="submission" date="2020-08" db="EMBL/GenBank/DDBJ databases">
        <authorList>
            <person name="Hejnol A."/>
        </authorList>
    </citation>
    <scope>NUCLEOTIDE SEQUENCE [LARGE SCALE GENOMIC DNA]</scope>
</reference>
<evidence type="ECO:0000313" key="2">
    <source>
        <dbReference type="Proteomes" id="UP000549394"/>
    </source>
</evidence>
<comment type="caution">
    <text evidence="1">The sequence shown here is derived from an EMBL/GenBank/DDBJ whole genome shotgun (WGS) entry which is preliminary data.</text>
</comment>
<dbReference type="AlphaFoldDB" id="A0A7I8VQK0"/>
<gene>
    <name evidence="1" type="ORF">DGYR_LOCUS6949</name>
</gene>
<keyword evidence="2" id="KW-1185">Reference proteome</keyword>
<organism evidence="1 2">
    <name type="scientific">Dimorphilus gyrociliatus</name>
    <dbReference type="NCBI Taxonomy" id="2664684"/>
    <lineage>
        <taxon>Eukaryota</taxon>
        <taxon>Metazoa</taxon>
        <taxon>Spiralia</taxon>
        <taxon>Lophotrochozoa</taxon>
        <taxon>Annelida</taxon>
        <taxon>Polychaeta</taxon>
        <taxon>Polychaeta incertae sedis</taxon>
        <taxon>Dinophilidae</taxon>
        <taxon>Dimorphilus</taxon>
    </lineage>
</organism>
<proteinExistence type="predicted"/>
<name>A0A7I8VQK0_9ANNE</name>
<accession>A0A7I8VQK0</accession>
<evidence type="ECO:0000313" key="1">
    <source>
        <dbReference type="EMBL" id="CAD5118596.1"/>
    </source>
</evidence>